<dbReference type="AlphaFoldDB" id="A0A4Q0T9K7"/>
<reference evidence="3" key="2">
    <citation type="submission" date="2019-02" db="EMBL/GenBank/DDBJ databases">
        <title>Granulicella sibirica sp. nov., a psychrotolerant acidobacterium isolated from an organic soil layer in forested tundra, West Siberia.</title>
        <authorList>
            <person name="Oshkin I.Y."/>
            <person name="Kulichevskaya I.S."/>
            <person name="Rijpstra W.I.C."/>
            <person name="Sinninghe Damste J.S."/>
            <person name="Rakitin A.L."/>
            <person name="Ravin N.V."/>
            <person name="Dedysh S.N."/>
        </authorList>
    </citation>
    <scope>NUCLEOTIDE SEQUENCE [LARGE SCALE GENOMIC DNA]</scope>
    <source>
        <strain evidence="3">AF10</strain>
    </source>
</reference>
<proteinExistence type="predicted"/>
<feature type="region of interest" description="Disordered" evidence="1">
    <location>
        <begin position="42"/>
        <end position="67"/>
    </location>
</feature>
<accession>A0A4Q0T9K7</accession>
<evidence type="ECO:0000313" key="3">
    <source>
        <dbReference type="Proteomes" id="UP000289437"/>
    </source>
</evidence>
<protein>
    <submittedName>
        <fullName evidence="2">Uncharacterized protein</fullName>
    </submittedName>
</protein>
<keyword evidence="3" id="KW-1185">Reference proteome</keyword>
<sequence length="98" mass="11253">MNWGDTGHTRHVQRLSLLPARCRSLLSSFALIHRRSPQSIRLTHKGSLARSRPRQRKEAQEGSLTAQPQSRFGWRKIASERFEARQVVQVERAADVPL</sequence>
<reference evidence="2 3" key="1">
    <citation type="submission" date="2018-11" db="EMBL/GenBank/DDBJ databases">
        <authorList>
            <person name="Mardanov A.V."/>
            <person name="Ravin N.V."/>
            <person name="Dedysh S.N."/>
        </authorList>
    </citation>
    <scope>NUCLEOTIDE SEQUENCE [LARGE SCALE GENOMIC DNA]</scope>
    <source>
        <strain evidence="2 3">AF10</strain>
    </source>
</reference>
<dbReference type="Proteomes" id="UP000289437">
    <property type="component" value="Unassembled WGS sequence"/>
</dbReference>
<evidence type="ECO:0000256" key="1">
    <source>
        <dbReference type="SAM" id="MobiDB-lite"/>
    </source>
</evidence>
<comment type="caution">
    <text evidence="2">The sequence shown here is derived from an EMBL/GenBank/DDBJ whole genome shotgun (WGS) entry which is preliminary data.</text>
</comment>
<organism evidence="2 3">
    <name type="scientific">Granulicella sibirica</name>
    <dbReference type="NCBI Taxonomy" id="2479048"/>
    <lineage>
        <taxon>Bacteria</taxon>
        <taxon>Pseudomonadati</taxon>
        <taxon>Acidobacteriota</taxon>
        <taxon>Terriglobia</taxon>
        <taxon>Terriglobales</taxon>
        <taxon>Acidobacteriaceae</taxon>
        <taxon>Granulicella</taxon>
    </lineage>
</organism>
<name>A0A4Q0T9K7_9BACT</name>
<evidence type="ECO:0000313" key="2">
    <source>
        <dbReference type="EMBL" id="RXH58798.1"/>
    </source>
</evidence>
<gene>
    <name evidence="2" type="ORF">GRAN_2108</name>
</gene>
<dbReference type="EMBL" id="RDSM01000001">
    <property type="protein sequence ID" value="RXH58798.1"/>
    <property type="molecule type" value="Genomic_DNA"/>
</dbReference>